<protein>
    <submittedName>
        <fullName evidence="3">Uncharacterized conserved protein, DUF2147 family</fullName>
    </submittedName>
</protein>
<organism evidence="3 4">
    <name type="scientific">Chryseolinea serpens</name>
    <dbReference type="NCBI Taxonomy" id="947013"/>
    <lineage>
        <taxon>Bacteria</taxon>
        <taxon>Pseudomonadati</taxon>
        <taxon>Bacteroidota</taxon>
        <taxon>Cytophagia</taxon>
        <taxon>Cytophagales</taxon>
        <taxon>Fulvivirgaceae</taxon>
        <taxon>Chryseolinea</taxon>
    </lineage>
</organism>
<keyword evidence="1" id="KW-0732">Signal</keyword>
<feature type="chain" id="PRO_5012770559" evidence="1">
    <location>
        <begin position="19"/>
        <end position="137"/>
    </location>
</feature>
<evidence type="ECO:0000313" key="4">
    <source>
        <dbReference type="Proteomes" id="UP000184212"/>
    </source>
</evidence>
<feature type="signal peptide" evidence="1">
    <location>
        <begin position="1"/>
        <end position="18"/>
    </location>
</feature>
<evidence type="ECO:0000259" key="2">
    <source>
        <dbReference type="Pfam" id="PF09917"/>
    </source>
</evidence>
<evidence type="ECO:0000256" key="1">
    <source>
        <dbReference type="SAM" id="SignalP"/>
    </source>
</evidence>
<dbReference type="Pfam" id="PF09917">
    <property type="entry name" value="DUF2147"/>
    <property type="match status" value="1"/>
</dbReference>
<feature type="domain" description="DUF2147" evidence="2">
    <location>
        <begin position="21"/>
        <end position="135"/>
    </location>
</feature>
<proteinExistence type="predicted"/>
<gene>
    <name evidence="3" type="ORF">SAMN04488109_0754</name>
</gene>
<dbReference type="Gene3D" id="2.40.128.520">
    <property type="match status" value="1"/>
</dbReference>
<accession>A0A1M5KNQ1</accession>
<dbReference type="InterPro" id="IPR019223">
    <property type="entry name" value="DUF2147"/>
</dbReference>
<evidence type="ECO:0000313" key="3">
    <source>
        <dbReference type="EMBL" id="SHG54462.1"/>
    </source>
</evidence>
<dbReference type="RefSeq" id="WP_073131185.1">
    <property type="nucleotide sequence ID" value="NZ_FQWQ01000001.1"/>
</dbReference>
<dbReference type="AlphaFoldDB" id="A0A1M5KNQ1"/>
<dbReference type="OrthoDB" id="9814399at2"/>
<reference evidence="3 4" key="1">
    <citation type="submission" date="2016-11" db="EMBL/GenBank/DDBJ databases">
        <authorList>
            <person name="Jaros S."/>
            <person name="Januszkiewicz K."/>
            <person name="Wedrychowicz H."/>
        </authorList>
    </citation>
    <scope>NUCLEOTIDE SEQUENCE [LARGE SCALE GENOMIC DNA]</scope>
    <source>
        <strain evidence="3 4">DSM 24574</strain>
    </source>
</reference>
<dbReference type="PANTHER" id="PTHR36919:SF3">
    <property type="entry name" value="BLL5882 PROTEIN"/>
    <property type="match status" value="1"/>
</dbReference>
<keyword evidence="4" id="KW-1185">Reference proteome</keyword>
<dbReference type="PANTHER" id="PTHR36919">
    <property type="entry name" value="BLR1215 PROTEIN"/>
    <property type="match status" value="1"/>
</dbReference>
<dbReference type="EMBL" id="FQWQ01000001">
    <property type="protein sequence ID" value="SHG54462.1"/>
    <property type="molecule type" value="Genomic_DNA"/>
</dbReference>
<dbReference type="STRING" id="947013.SAMN04488109_0754"/>
<sequence>MKMILPLMLVAFSSQAQSIVGKWKTIDENTGEAKSVVDIFERGGKFYGKIVRLFSESDPDPVCDKCDEEDPRFRKKVIGMEILLDLERHGEEFSEGTVLDPEDGKVYRCKLWLEGKNLKIRGYWGPFFRTQTWEKAS</sequence>
<dbReference type="Proteomes" id="UP000184212">
    <property type="component" value="Unassembled WGS sequence"/>
</dbReference>
<name>A0A1M5KNQ1_9BACT</name>